<gene>
    <name evidence="2" type="ORF">ASN18_0280</name>
</gene>
<comment type="caution">
    <text evidence="2">The sequence shown here is derived from an EMBL/GenBank/DDBJ whole genome shotgun (WGS) entry which is preliminary data.</text>
</comment>
<name>A0ABR5SL15_9BACT</name>
<dbReference type="Gene3D" id="3.30.2010.10">
    <property type="entry name" value="Metalloproteases ('zincins'), catalytic domain"/>
    <property type="match status" value="1"/>
</dbReference>
<organism evidence="2 3">
    <name type="scientific">Candidatus Magnetominusculus xianensis</name>
    <dbReference type="NCBI Taxonomy" id="1748249"/>
    <lineage>
        <taxon>Bacteria</taxon>
        <taxon>Pseudomonadati</taxon>
        <taxon>Nitrospirota</taxon>
        <taxon>Nitrospiria</taxon>
        <taxon>Nitrospirales</taxon>
        <taxon>Nitrospiraceae</taxon>
        <taxon>Candidatus Magnetominusculus</taxon>
    </lineage>
</organism>
<dbReference type="Proteomes" id="UP000060487">
    <property type="component" value="Unassembled WGS sequence"/>
</dbReference>
<feature type="domain" description="SprT-like" evidence="1">
    <location>
        <begin position="112"/>
        <end position="203"/>
    </location>
</feature>
<dbReference type="EMBL" id="LNQR01000008">
    <property type="protein sequence ID" value="KWT93557.1"/>
    <property type="molecule type" value="Genomic_DNA"/>
</dbReference>
<dbReference type="Pfam" id="PF10263">
    <property type="entry name" value="SprT-like"/>
    <property type="match status" value="1"/>
</dbReference>
<reference evidence="2 3" key="1">
    <citation type="submission" date="2015-11" db="EMBL/GenBank/DDBJ databases">
        <authorList>
            <person name="Lin W."/>
        </authorList>
    </citation>
    <scope>NUCLEOTIDE SEQUENCE [LARGE SCALE GENOMIC DNA]</scope>
    <source>
        <strain evidence="2 3">HCH-1</strain>
    </source>
</reference>
<evidence type="ECO:0000313" key="2">
    <source>
        <dbReference type="EMBL" id="KWT93557.1"/>
    </source>
</evidence>
<sequence length="221" mass="26216">MKYHEAMDADSLKRLIGKAAGRHINLTITDNSTSMLSHRHSTNGDVYVRIHRMFLDAGAEVIEEIVEFVKNRRRKTPLIREFIRNNSVSLDRRSKRRTVIDPEGKYHNLKLIYDALNEEYFDRGLSFDITWGRRQTKTAYRKRRLGSCDTTDNIITIHRALDRAAVPRYFVEYVVYHEMLHAALGIRLINGRRSIHGRDFKLRERLFRDFDRAVNFLKYKF</sequence>
<evidence type="ECO:0000313" key="3">
    <source>
        <dbReference type="Proteomes" id="UP000060487"/>
    </source>
</evidence>
<keyword evidence="3" id="KW-1185">Reference proteome</keyword>
<dbReference type="InterPro" id="IPR006640">
    <property type="entry name" value="SprT-like_domain"/>
</dbReference>
<accession>A0ABR5SL15</accession>
<protein>
    <recommendedName>
        <fullName evidence="1">SprT-like domain-containing protein</fullName>
    </recommendedName>
</protein>
<proteinExistence type="predicted"/>
<evidence type="ECO:0000259" key="1">
    <source>
        <dbReference type="Pfam" id="PF10263"/>
    </source>
</evidence>